<evidence type="ECO:0000256" key="1">
    <source>
        <dbReference type="SAM" id="MobiDB-lite"/>
    </source>
</evidence>
<protein>
    <submittedName>
        <fullName evidence="2">Uncharacterized protein</fullName>
    </submittedName>
</protein>
<name>A0A9W6W9C4_9ACTN</name>
<evidence type="ECO:0000313" key="2">
    <source>
        <dbReference type="EMBL" id="GLZ77376.1"/>
    </source>
</evidence>
<evidence type="ECO:0000313" key="3">
    <source>
        <dbReference type="Proteomes" id="UP001165079"/>
    </source>
</evidence>
<dbReference type="EMBL" id="BSTX01000001">
    <property type="protein sequence ID" value="GLZ77376.1"/>
    <property type="molecule type" value="Genomic_DNA"/>
</dbReference>
<keyword evidence="3" id="KW-1185">Reference proteome</keyword>
<sequence>MIGSADAASGPTTRASWVRGSGPTAVMTPLWSAEDAACVDMATVKVAAATVVAGAGVNVIMGGRWPAPVEAATMAARRGGEA</sequence>
<comment type="caution">
    <text evidence="2">The sequence shown here is derived from an EMBL/GenBank/DDBJ whole genome shotgun (WGS) entry which is preliminary data.</text>
</comment>
<dbReference type="Proteomes" id="UP001165079">
    <property type="component" value="Unassembled WGS sequence"/>
</dbReference>
<reference evidence="2" key="1">
    <citation type="submission" date="2023-03" db="EMBL/GenBank/DDBJ databases">
        <title>Actinorhabdospora filicis NBRC 111898.</title>
        <authorList>
            <person name="Ichikawa N."/>
            <person name="Sato H."/>
            <person name="Tonouchi N."/>
        </authorList>
    </citation>
    <scope>NUCLEOTIDE SEQUENCE</scope>
    <source>
        <strain evidence="2">NBRC 111898</strain>
    </source>
</reference>
<accession>A0A9W6W9C4</accession>
<organism evidence="2 3">
    <name type="scientific">Actinorhabdospora filicis</name>
    <dbReference type="NCBI Taxonomy" id="1785913"/>
    <lineage>
        <taxon>Bacteria</taxon>
        <taxon>Bacillati</taxon>
        <taxon>Actinomycetota</taxon>
        <taxon>Actinomycetes</taxon>
        <taxon>Micromonosporales</taxon>
        <taxon>Micromonosporaceae</taxon>
        <taxon>Actinorhabdospora</taxon>
    </lineage>
</organism>
<gene>
    <name evidence="2" type="ORF">Afil01_21830</name>
</gene>
<dbReference type="AlphaFoldDB" id="A0A9W6W9C4"/>
<proteinExistence type="predicted"/>
<feature type="region of interest" description="Disordered" evidence="1">
    <location>
        <begin position="1"/>
        <end position="21"/>
    </location>
</feature>